<proteinExistence type="inferred from homology"/>
<dbReference type="FunCoup" id="Q22GD5">
    <property type="interactions" value="29"/>
</dbReference>
<dbReference type="STRING" id="312017.Q22GD5"/>
<dbReference type="KEGG" id="tet:TTHERM_00703880"/>
<dbReference type="eggNOG" id="KOG1575">
    <property type="taxonomic scope" value="Eukaryota"/>
</dbReference>
<dbReference type="Proteomes" id="UP000009168">
    <property type="component" value="Unassembled WGS sequence"/>
</dbReference>
<dbReference type="SUPFAM" id="SSF51430">
    <property type="entry name" value="NAD(P)-linked oxidoreductase"/>
    <property type="match status" value="1"/>
</dbReference>
<feature type="domain" description="NADP-dependent oxidoreductase" evidence="4">
    <location>
        <begin position="25"/>
        <end position="329"/>
    </location>
</feature>
<name>Q22GD5_TETTS</name>
<dbReference type="PANTHER" id="PTHR43150">
    <property type="entry name" value="HYPERKINETIC, ISOFORM M"/>
    <property type="match status" value="1"/>
</dbReference>
<dbReference type="Gene3D" id="3.20.20.100">
    <property type="entry name" value="NADP-dependent oxidoreductase domain"/>
    <property type="match status" value="1"/>
</dbReference>
<keyword evidence="3" id="KW-0560">Oxidoreductase</keyword>
<dbReference type="InterPro" id="IPR023210">
    <property type="entry name" value="NADP_OxRdtase_dom"/>
</dbReference>
<dbReference type="RefSeq" id="XP_001032059.1">
    <property type="nucleotide sequence ID" value="XM_001032059.1"/>
</dbReference>
<comment type="similarity">
    <text evidence="1">Belongs to the shaker potassium channel beta subunit family.</text>
</comment>
<dbReference type="PANTHER" id="PTHR43150:SF2">
    <property type="entry name" value="HYPERKINETIC, ISOFORM M"/>
    <property type="match status" value="1"/>
</dbReference>
<organism evidence="5 6">
    <name type="scientific">Tetrahymena thermophila (strain SB210)</name>
    <dbReference type="NCBI Taxonomy" id="312017"/>
    <lineage>
        <taxon>Eukaryota</taxon>
        <taxon>Sar</taxon>
        <taxon>Alveolata</taxon>
        <taxon>Ciliophora</taxon>
        <taxon>Intramacronucleata</taxon>
        <taxon>Oligohymenophorea</taxon>
        <taxon>Hymenostomatida</taxon>
        <taxon>Tetrahymenina</taxon>
        <taxon>Tetrahymenidae</taxon>
        <taxon>Tetrahymena</taxon>
    </lineage>
</organism>
<dbReference type="OMA" id="YLPWSPL"/>
<keyword evidence="6" id="KW-1185">Reference proteome</keyword>
<evidence type="ECO:0000256" key="1">
    <source>
        <dbReference type="ARBA" id="ARBA00006515"/>
    </source>
</evidence>
<accession>Q22GD5</accession>
<reference evidence="6" key="1">
    <citation type="journal article" date="2006" name="PLoS Biol.">
        <title>Macronuclear genome sequence of the ciliate Tetrahymena thermophila, a model eukaryote.</title>
        <authorList>
            <person name="Eisen J.A."/>
            <person name="Coyne R.S."/>
            <person name="Wu M."/>
            <person name="Wu D."/>
            <person name="Thiagarajan M."/>
            <person name="Wortman J.R."/>
            <person name="Badger J.H."/>
            <person name="Ren Q."/>
            <person name="Amedeo P."/>
            <person name="Jones K.M."/>
            <person name="Tallon L.J."/>
            <person name="Delcher A.L."/>
            <person name="Salzberg S.L."/>
            <person name="Silva J.C."/>
            <person name="Haas B.J."/>
            <person name="Majoros W.H."/>
            <person name="Farzad M."/>
            <person name="Carlton J.M."/>
            <person name="Smith R.K. Jr."/>
            <person name="Garg J."/>
            <person name="Pearlman R.E."/>
            <person name="Karrer K.M."/>
            <person name="Sun L."/>
            <person name="Manning G."/>
            <person name="Elde N.C."/>
            <person name="Turkewitz A.P."/>
            <person name="Asai D.J."/>
            <person name="Wilkes D.E."/>
            <person name="Wang Y."/>
            <person name="Cai H."/>
            <person name="Collins K."/>
            <person name="Stewart B.A."/>
            <person name="Lee S.R."/>
            <person name="Wilamowska K."/>
            <person name="Weinberg Z."/>
            <person name="Ruzzo W.L."/>
            <person name="Wloga D."/>
            <person name="Gaertig J."/>
            <person name="Frankel J."/>
            <person name="Tsao C.-C."/>
            <person name="Gorovsky M.A."/>
            <person name="Keeling P.J."/>
            <person name="Waller R.F."/>
            <person name="Patron N.J."/>
            <person name="Cherry J.M."/>
            <person name="Stover N.A."/>
            <person name="Krieger C.J."/>
            <person name="del Toro C."/>
            <person name="Ryder H.F."/>
            <person name="Williamson S.C."/>
            <person name="Barbeau R.A."/>
            <person name="Hamilton E.P."/>
            <person name="Orias E."/>
        </authorList>
    </citation>
    <scope>NUCLEOTIDE SEQUENCE [LARGE SCALE GENOMIC DNA]</scope>
    <source>
        <strain evidence="6">SB210</strain>
    </source>
</reference>
<protein>
    <submittedName>
        <fullName evidence="5">Aldo/keto reductase family oxidoreductase</fullName>
    </submittedName>
</protein>
<evidence type="ECO:0000256" key="2">
    <source>
        <dbReference type="ARBA" id="ARBA00022857"/>
    </source>
</evidence>
<evidence type="ECO:0000313" key="5">
    <source>
        <dbReference type="EMBL" id="EAR84396.1"/>
    </source>
</evidence>
<dbReference type="EMBL" id="GG662460">
    <property type="protein sequence ID" value="EAR84396.1"/>
    <property type="molecule type" value="Genomic_DNA"/>
</dbReference>
<evidence type="ECO:0000259" key="4">
    <source>
        <dbReference type="Pfam" id="PF00248"/>
    </source>
</evidence>
<sequence>MEYRLLGNTGLKVSVISFGNGFSSANPDQQKLTTESVKKAWDLGINFFDTAEFYGLGEAEKQLGVAIKALDVPREDLVVSTKIFLGAEFGHKVKVNQIGLSRKHIKEGVKNSLKRLQLDYADVVFCHRFDHETPLEEVARTFTELIQEGYIHYWGTSEWSAAQIYEVREVCAEKNLIKPSVEQPQYNMLVRDRFEADFVRLFDKHKMGAAIWSPLAYGFLTGKYNDGNIPQGSRKASSNFQDFVDIAWDQFFGEGKREKTLQALRNLEALAKELGMSQTQLAMSWVIANKDVSTAITGCSRVEQLDESVKSVQLYKKITPEVEKRINEILGNTPDQGINFKTFTPFPPRR</sequence>
<evidence type="ECO:0000256" key="3">
    <source>
        <dbReference type="ARBA" id="ARBA00023002"/>
    </source>
</evidence>
<evidence type="ECO:0000313" key="6">
    <source>
        <dbReference type="Proteomes" id="UP000009168"/>
    </source>
</evidence>
<dbReference type="HOGENOM" id="CLU_023205_2_0_1"/>
<dbReference type="InterPro" id="IPR005399">
    <property type="entry name" value="K_chnl_volt-dep_bsu_KCNAB-rel"/>
</dbReference>
<dbReference type="InterPro" id="IPR036812">
    <property type="entry name" value="NAD(P)_OxRdtase_dom_sf"/>
</dbReference>
<dbReference type="GO" id="GO:0016491">
    <property type="term" value="F:oxidoreductase activity"/>
    <property type="evidence" value="ECO:0007669"/>
    <property type="project" value="UniProtKB-KW"/>
</dbReference>
<dbReference type="Pfam" id="PF00248">
    <property type="entry name" value="Aldo_ket_red"/>
    <property type="match status" value="1"/>
</dbReference>
<keyword evidence="2" id="KW-0521">NADP</keyword>
<dbReference type="OrthoDB" id="2310150at2759"/>
<dbReference type="InParanoid" id="Q22GD5"/>
<gene>
    <name evidence="5" type="ORF">TTHERM_00703880</name>
</gene>
<dbReference type="GeneID" id="7831891"/>
<dbReference type="AlphaFoldDB" id="Q22GD5"/>
<dbReference type="PRINTS" id="PR01577">
    <property type="entry name" value="KCNABCHANNEL"/>
</dbReference>